<dbReference type="PANTHER" id="PTHR24363">
    <property type="entry name" value="SERINE/THREONINE PROTEIN KINASE"/>
    <property type="match status" value="1"/>
</dbReference>
<dbReference type="EMBL" id="JACJTM010000028">
    <property type="protein sequence ID" value="MBD2686174.1"/>
    <property type="molecule type" value="Genomic_DNA"/>
</dbReference>
<gene>
    <name evidence="5" type="ORF">H6G43_13305</name>
</gene>
<keyword evidence="5" id="KW-0723">Serine/threonine-protein kinase</keyword>
<protein>
    <submittedName>
        <fullName evidence="5">Serine/threonine protein kinase</fullName>
    </submittedName>
</protein>
<dbReference type="GO" id="GO:0004674">
    <property type="term" value="F:protein serine/threonine kinase activity"/>
    <property type="evidence" value="ECO:0007669"/>
    <property type="project" value="UniProtKB-KW"/>
</dbReference>
<evidence type="ECO:0000313" key="6">
    <source>
        <dbReference type="Proteomes" id="UP000660270"/>
    </source>
</evidence>
<keyword evidence="3" id="KW-1133">Transmembrane helix</keyword>
<dbReference type="Pfam" id="PF00069">
    <property type="entry name" value="Pkinase"/>
    <property type="match status" value="1"/>
</dbReference>
<dbReference type="PROSITE" id="PS50011">
    <property type="entry name" value="PROTEIN_KINASE_DOM"/>
    <property type="match status" value="1"/>
</dbReference>
<dbReference type="RefSeq" id="WP_190589319.1">
    <property type="nucleotide sequence ID" value="NZ_JACJTM010000028.1"/>
</dbReference>
<sequence length="339" mass="38608">MEVETILVNRYEICQQLSKKAARQTFLAKDLHTQQLVIIKTLQLGQEFQWDDLKLFEREAKTLQNLNHPGIPKYLDYFESEIDNIKSFFLIQTYIDAPSLETVIRNGRKFSEVEVIELAESFLNILTYLHEQIPPIIHRDIKPSNILLTNRSGNSIGNLYLVDFGSVQTVASKDSGTITIVGSYGYMPFEQFSGQTTIASDLYSFGMTLIYLMTGVHPAELPQVNGRVQFKNIAINNKLIRWLEKMTHPFADQRFDSAKVAIAELKSKNESHSDDSHLRPVGSKVKLYRDQNKLEIVFEKKRKKQITTVIVIFLFFGMIFAGGAIILALLMIGILITAV</sequence>
<keyword evidence="3" id="KW-0472">Membrane</keyword>
<dbReference type="InterPro" id="IPR011009">
    <property type="entry name" value="Kinase-like_dom_sf"/>
</dbReference>
<dbReference type="CDD" id="cd14014">
    <property type="entry name" value="STKc_PknB_like"/>
    <property type="match status" value="1"/>
</dbReference>
<keyword evidence="6" id="KW-1185">Reference proteome</keyword>
<name>A0ABR8ITZ3_APHFL</name>
<dbReference type="InterPro" id="IPR008271">
    <property type="entry name" value="Ser/Thr_kinase_AS"/>
</dbReference>
<organism evidence="5 6">
    <name type="scientific">Aphanizomenon flos-aquae FACHB-1249</name>
    <dbReference type="NCBI Taxonomy" id="2692889"/>
    <lineage>
        <taxon>Bacteria</taxon>
        <taxon>Bacillati</taxon>
        <taxon>Cyanobacteriota</taxon>
        <taxon>Cyanophyceae</taxon>
        <taxon>Nostocales</taxon>
        <taxon>Aphanizomenonaceae</taxon>
        <taxon>Aphanizomenon</taxon>
    </lineage>
</organism>
<keyword evidence="2" id="KW-0067">ATP-binding</keyword>
<dbReference type="PANTHER" id="PTHR24363:SF7">
    <property type="entry name" value="SERINE_THREONINE-PROTEIN KINASE-LIKE PROTEIN E"/>
    <property type="match status" value="1"/>
</dbReference>
<evidence type="ECO:0000259" key="4">
    <source>
        <dbReference type="PROSITE" id="PS50011"/>
    </source>
</evidence>
<proteinExistence type="predicted"/>
<accession>A0ABR8ITZ3</accession>
<dbReference type="SUPFAM" id="SSF56112">
    <property type="entry name" value="Protein kinase-like (PK-like)"/>
    <property type="match status" value="1"/>
</dbReference>
<dbReference type="SMART" id="SM00220">
    <property type="entry name" value="S_TKc"/>
    <property type="match status" value="1"/>
</dbReference>
<evidence type="ECO:0000313" key="5">
    <source>
        <dbReference type="EMBL" id="MBD2686174.1"/>
    </source>
</evidence>
<dbReference type="Proteomes" id="UP000660270">
    <property type="component" value="Unassembled WGS sequence"/>
</dbReference>
<evidence type="ECO:0000256" key="1">
    <source>
        <dbReference type="ARBA" id="ARBA00022741"/>
    </source>
</evidence>
<feature type="transmembrane region" description="Helical" evidence="3">
    <location>
        <begin position="309"/>
        <end position="336"/>
    </location>
</feature>
<reference evidence="5 6" key="1">
    <citation type="journal article" date="2020" name="ISME J.">
        <title>Comparative genomics reveals insights into cyanobacterial evolution and habitat adaptation.</title>
        <authorList>
            <person name="Chen M.Y."/>
            <person name="Teng W.K."/>
            <person name="Zhao L."/>
            <person name="Hu C.X."/>
            <person name="Zhou Y.K."/>
            <person name="Han B.P."/>
            <person name="Song L.R."/>
            <person name="Shu W.S."/>
        </authorList>
    </citation>
    <scope>NUCLEOTIDE SEQUENCE [LARGE SCALE GENOMIC DNA]</scope>
    <source>
        <strain evidence="5 6">FACHB-1249</strain>
    </source>
</reference>
<comment type="caution">
    <text evidence="5">The sequence shown here is derived from an EMBL/GenBank/DDBJ whole genome shotgun (WGS) entry which is preliminary data.</text>
</comment>
<evidence type="ECO:0000256" key="2">
    <source>
        <dbReference type="ARBA" id="ARBA00022840"/>
    </source>
</evidence>
<keyword evidence="3" id="KW-0812">Transmembrane</keyword>
<dbReference type="InterPro" id="IPR000719">
    <property type="entry name" value="Prot_kinase_dom"/>
</dbReference>
<feature type="domain" description="Protein kinase" evidence="4">
    <location>
        <begin position="11"/>
        <end position="339"/>
    </location>
</feature>
<keyword evidence="5" id="KW-0418">Kinase</keyword>
<keyword evidence="5" id="KW-0808">Transferase</keyword>
<dbReference type="PROSITE" id="PS00108">
    <property type="entry name" value="PROTEIN_KINASE_ST"/>
    <property type="match status" value="1"/>
</dbReference>
<evidence type="ECO:0000256" key="3">
    <source>
        <dbReference type="SAM" id="Phobius"/>
    </source>
</evidence>
<keyword evidence="1" id="KW-0547">Nucleotide-binding</keyword>
<dbReference type="Gene3D" id="1.10.510.10">
    <property type="entry name" value="Transferase(Phosphotransferase) domain 1"/>
    <property type="match status" value="1"/>
</dbReference>